<dbReference type="EMBL" id="JAJGMW010000026">
    <property type="protein sequence ID" value="MCC4214248.1"/>
    <property type="molecule type" value="Genomic_DNA"/>
</dbReference>
<evidence type="ECO:0000313" key="7">
    <source>
        <dbReference type="Proteomes" id="UP001197770"/>
    </source>
</evidence>
<keyword evidence="4" id="KW-1133">Transmembrane helix</keyword>
<keyword evidence="3" id="KW-0808">Transferase</keyword>
<dbReference type="Pfam" id="PF00535">
    <property type="entry name" value="Glycos_transf_2"/>
    <property type="match status" value="1"/>
</dbReference>
<evidence type="ECO:0000256" key="3">
    <source>
        <dbReference type="ARBA" id="ARBA00022679"/>
    </source>
</evidence>
<keyword evidence="7" id="KW-1185">Reference proteome</keyword>
<feature type="transmembrane region" description="Helical" evidence="4">
    <location>
        <begin position="247"/>
        <end position="264"/>
    </location>
</feature>
<dbReference type="SUPFAM" id="SSF53448">
    <property type="entry name" value="Nucleotide-diphospho-sugar transferases"/>
    <property type="match status" value="1"/>
</dbReference>
<name>A0ABS8GWT5_9FLAO</name>
<keyword evidence="4" id="KW-0812">Transmembrane</keyword>
<evidence type="ECO:0000259" key="5">
    <source>
        <dbReference type="Pfam" id="PF00535"/>
    </source>
</evidence>
<evidence type="ECO:0000256" key="1">
    <source>
        <dbReference type="ARBA" id="ARBA00006739"/>
    </source>
</evidence>
<feature type="domain" description="Glycosyltransferase 2-like" evidence="5">
    <location>
        <begin position="7"/>
        <end position="135"/>
    </location>
</feature>
<keyword evidence="2" id="KW-0328">Glycosyltransferase</keyword>
<comment type="caution">
    <text evidence="6">The sequence shown here is derived from an EMBL/GenBank/DDBJ whole genome shotgun (WGS) entry which is preliminary data.</text>
</comment>
<reference evidence="6 7" key="1">
    <citation type="submission" date="2021-11" db="EMBL/GenBank/DDBJ databases">
        <title>Seasonal and diel survey of microbial diversity of the Tyrrhenian coast.</title>
        <authorList>
            <person name="Gattoni G."/>
            <person name="Corral P."/>
        </authorList>
    </citation>
    <scope>NUCLEOTIDE SEQUENCE [LARGE SCALE GENOMIC DNA]</scope>
    <source>
        <strain evidence="6 7">Mr9</strain>
    </source>
</reference>
<sequence length="278" mass="31713">MKRIAALITCFNRVEKTIDCIGRLQSIDSKIDVYLVDDGSTDGTSEKVNQAFPKVSVIRGNGNLYWNRGMHLAWKMALINKVKYDYFLWLNDDVNLFDFSIEELLNCANRSSCKAVISGLIVNETGDRVIYGGMDANKMPIQPNGEMQKITNLNGNVVLVPRGVYQEIGILDPYYHHDLGDVDYGLRAQKSGFAVLTTTRGIGQGFSNDISRMRLNNASFVKRYKYLYSPLGANPRINFYYRKRYKGILNAVVYFIFLHFLNFIPDSVNKFLFGTKYQ</sequence>
<dbReference type="RefSeq" id="WP_228231313.1">
    <property type="nucleotide sequence ID" value="NZ_JAJGMW010000026.1"/>
</dbReference>
<evidence type="ECO:0000256" key="4">
    <source>
        <dbReference type="SAM" id="Phobius"/>
    </source>
</evidence>
<dbReference type="Proteomes" id="UP001197770">
    <property type="component" value="Unassembled WGS sequence"/>
</dbReference>
<protein>
    <submittedName>
        <fullName evidence="6">Glycosyltransferase family 2 protein</fullName>
    </submittedName>
</protein>
<organism evidence="6 7">
    <name type="scientific">Leeuwenhoekiella parthenopeia</name>
    <dbReference type="NCBI Taxonomy" id="2890320"/>
    <lineage>
        <taxon>Bacteria</taxon>
        <taxon>Pseudomonadati</taxon>
        <taxon>Bacteroidota</taxon>
        <taxon>Flavobacteriia</taxon>
        <taxon>Flavobacteriales</taxon>
        <taxon>Flavobacteriaceae</taxon>
        <taxon>Leeuwenhoekiella</taxon>
    </lineage>
</organism>
<accession>A0ABS8GWT5</accession>
<evidence type="ECO:0000313" key="6">
    <source>
        <dbReference type="EMBL" id="MCC4214248.1"/>
    </source>
</evidence>
<evidence type="ECO:0000256" key="2">
    <source>
        <dbReference type="ARBA" id="ARBA00022676"/>
    </source>
</evidence>
<comment type="similarity">
    <text evidence="1">Belongs to the glycosyltransferase 2 family.</text>
</comment>
<keyword evidence="4" id="KW-0472">Membrane</keyword>
<dbReference type="Gene3D" id="3.90.550.10">
    <property type="entry name" value="Spore Coat Polysaccharide Biosynthesis Protein SpsA, Chain A"/>
    <property type="match status" value="1"/>
</dbReference>
<dbReference type="InterPro" id="IPR029044">
    <property type="entry name" value="Nucleotide-diphossugar_trans"/>
</dbReference>
<dbReference type="InterPro" id="IPR001173">
    <property type="entry name" value="Glyco_trans_2-like"/>
</dbReference>
<gene>
    <name evidence="6" type="ORF">LLW17_16085</name>
</gene>
<dbReference type="PANTHER" id="PTHR43179">
    <property type="entry name" value="RHAMNOSYLTRANSFERASE WBBL"/>
    <property type="match status" value="1"/>
</dbReference>
<dbReference type="PANTHER" id="PTHR43179:SF12">
    <property type="entry name" value="GALACTOFURANOSYLTRANSFERASE GLFT2"/>
    <property type="match status" value="1"/>
</dbReference>
<proteinExistence type="inferred from homology"/>